<feature type="domain" description="DUF112" evidence="2">
    <location>
        <begin position="16"/>
        <end position="439"/>
    </location>
</feature>
<evidence type="ECO:0000259" key="2">
    <source>
        <dbReference type="Pfam" id="PF01970"/>
    </source>
</evidence>
<organism evidence="3 4">
    <name type="scientific">Youngiibacter multivorans</name>
    <dbReference type="NCBI Taxonomy" id="937251"/>
    <lineage>
        <taxon>Bacteria</taxon>
        <taxon>Bacillati</taxon>
        <taxon>Bacillota</taxon>
        <taxon>Clostridia</taxon>
        <taxon>Eubacteriales</taxon>
        <taxon>Clostridiaceae</taxon>
        <taxon>Youngiibacter</taxon>
    </lineage>
</organism>
<feature type="transmembrane region" description="Helical" evidence="1">
    <location>
        <begin position="140"/>
        <end position="159"/>
    </location>
</feature>
<sequence>MITEQLIQNLFSLQSLIGLLVGVVGGIVIGALPGLGATMGIALLIPFTFGMEPAAAIIMLTALYTSALYGGSITAILLHTPGTPASAATAMDGYALTKQGKGLQAVGISTVASMIGGTLSGAALLFLAPPLATISLKFNAPEYFLIAIFGLTIIGSLAGDNMLKGIISGLIGMCISFIGYDTVFGVARYTYGVTALESGIQLVPALIGLFSISQVMIQAEGIRAMRKGEKVEPIPDLSGSPIPSLKELIKETPNIIRSSIIGIIVGIMPGAGGDIGGWMGYNEAKRFSKHKELFGNGSREGIWASESANNAVTGGALIPLLTLGIPGSSAAAVIMGALMIHGLTPGYSLFSKQGDITYAIIIGFMIANILMGIAGLLIAKSVARVSGISTSILAPIIVVLSVVGAYAINMSFVDVVVMAIFGILGYFMRKTGFATAPITLALILGSMAERNFHRAIVMAKDTSVLTYYLTRPICLVLIAMIGISLFAPIFMSKINTKVPSVESTGADKNSDD</sequence>
<reference evidence="3 4" key="1">
    <citation type="submission" date="2021-03" db="EMBL/GenBank/DDBJ databases">
        <title>Genomic Encyclopedia of Type Strains, Phase IV (KMG-IV): sequencing the most valuable type-strain genomes for metagenomic binning, comparative biology and taxonomic classification.</title>
        <authorList>
            <person name="Goeker M."/>
        </authorList>
    </citation>
    <scope>NUCLEOTIDE SEQUENCE [LARGE SCALE GENOMIC DNA]</scope>
    <source>
        <strain evidence="3 4">DSM 6139</strain>
    </source>
</reference>
<dbReference type="InterPro" id="IPR002823">
    <property type="entry name" value="DUF112_TM"/>
</dbReference>
<dbReference type="Pfam" id="PF01970">
    <property type="entry name" value="TctA"/>
    <property type="match status" value="1"/>
</dbReference>
<feature type="transmembrane region" description="Helical" evidence="1">
    <location>
        <begin position="316"/>
        <end position="344"/>
    </location>
</feature>
<keyword evidence="1" id="KW-0472">Membrane</keyword>
<feature type="transmembrane region" description="Helical" evidence="1">
    <location>
        <begin position="55"/>
        <end position="78"/>
    </location>
</feature>
<feature type="transmembrane region" description="Helical" evidence="1">
    <location>
        <begin position="199"/>
        <end position="217"/>
    </location>
</feature>
<feature type="transmembrane region" description="Helical" evidence="1">
    <location>
        <begin position="105"/>
        <end position="128"/>
    </location>
</feature>
<name>A0ABS4G050_9CLOT</name>
<proteinExistence type="predicted"/>
<feature type="transmembrane region" description="Helical" evidence="1">
    <location>
        <begin position="356"/>
        <end position="379"/>
    </location>
</feature>
<accession>A0ABS4G050</accession>
<dbReference type="RefSeq" id="WP_209458159.1">
    <property type="nucleotide sequence ID" value="NZ_JAGGKC010000002.1"/>
</dbReference>
<feature type="transmembrane region" description="Helical" evidence="1">
    <location>
        <begin position="431"/>
        <end position="448"/>
    </location>
</feature>
<dbReference type="PANTHER" id="PTHR35342:SF5">
    <property type="entry name" value="TRICARBOXYLIC TRANSPORT PROTEIN"/>
    <property type="match status" value="1"/>
</dbReference>
<keyword evidence="1" id="KW-1133">Transmembrane helix</keyword>
<evidence type="ECO:0000256" key="1">
    <source>
        <dbReference type="SAM" id="Phobius"/>
    </source>
</evidence>
<evidence type="ECO:0000313" key="3">
    <source>
        <dbReference type="EMBL" id="MBP1917911.1"/>
    </source>
</evidence>
<feature type="transmembrane region" description="Helical" evidence="1">
    <location>
        <begin position="468"/>
        <end position="490"/>
    </location>
</feature>
<keyword evidence="4" id="KW-1185">Reference proteome</keyword>
<feature type="transmembrane region" description="Helical" evidence="1">
    <location>
        <begin position="391"/>
        <end position="424"/>
    </location>
</feature>
<dbReference type="EMBL" id="JAGGKC010000002">
    <property type="protein sequence ID" value="MBP1917911.1"/>
    <property type="molecule type" value="Genomic_DNA"/>
</dbReference>
<evidence type="ECO:0000313" key="4">
    <source>
        <dbReference type="Proteomes" id="UP001519271"/>
    </source>
</evidence>
<dbReference type="PANTHER" id="PTHR35342">
    <property type="entry name" value="TRICARBOXYLIC TRANSPORT PROTEIN"/>
    <property type="match status" value="1"/>
</dbReference>
<protein>
    <submittedName>
        <fullName evidence="3">Tricarboxylic transport membrane protein</fullName>
    </submittedName>
</protein>
<feature type="transmembrane region" description="Helical" evidence="1">
    <location>
        <begin position="16"/>
        <end position="49"/>
    </location>
</feature>
<gene>
    <name evidence="3" type="ORF">J2Z34_000382</name>
</gene>
<comment type="caution">
    <text evidence="3">The sequence shown here is derived from an EMBL/GenBank/DDBJ whole genome shotgun (WGS) entry which is preliminary data.</text>
</comment>
<feature type="transmembrane region" description="Helical" evidence="1">
    <location>
        <begin position="166"/>
        <end position="187"/>
    </location>
</feature>
<keyword evidence="1" id="KW-0812">Transmembrane</keyword>
<dbReference type="Proteomes" id="UP001519271">
    <property type="component" value="Unassembled WGS sequence"/>
</dbReference>